<dbReference type="Proteomes" id="UP000815325">
    <property type="component" value="Unassembled WGS sequence"/>
</dbReference>
<reference evidence="2" key="1">
    <citation type="submission" date="2017-08" db="EMBL/GenBank/DDBJ databases">
        <authorList>
            <person name="Polle J.E."/>
            <person name="Barry K."/>
            <person name="Cushman J."/>
            <person name="Schmutz J."/>
            <person name="Tran D."/>
            <person name="Hathwaick L.T."/>
            <person name="Yim W.C."/>
            <person name="Jenkins J."/>
            <person name="Mckie-Krisberg Z.M."/>
            <person name="Prochnik S."/>
            <person name="Lindquist E."/>
            <person name="Dockter R.B."/>
            <person name="Adam C."/>
            <person name="Molina H."/>
            <person name="Bunkerborg J."/>
            <person name="Jin E."/>
            <person name="Buchheim M."/>
            <person name="Magnuson J."/>
        </authorList>
    </citation>
    <scope>NUCLEOTIDE SEQUENCE</scope>
    <source>
        <strain evidence="2">CCAP 19/18</strain>
    </source>
</reference>
<comment type="caution">
    <text evidence="2">The sequence shown here is derived from an EMBL/GenBank/DDBJ whole genome shotgun (WGS) entry which is preliminary data.</text>
</comment>
<feature type="compositionally biased region" description="Basic and acidic residues" evidence="1">
    <location>
        <begin position="107"/>
        <end position="118"/>
    </location>
</feature>
<proteinExistence type="predicted"/>
<name>A0ABQ7FRA9_DUNSA</name>
<dbReference type="EMBL" id="MU074415">
    <property type="protein sequence ID" value="KAF5825255.1"/>
    <property type="molecule type" value="Genomic_DNA"/>
</dbReference>
<evidence type="ECO:0000313" key="2">
    <source>
        <dbReference type="EMBL" id="KAF5825255.1"/>
    </source>
</evidence>
<protein>
    <submittedName>
        <fullName evidence="2">Uncharacterized protein</fullName>
    </submittedName>
</protein>
<keyword evidence="3" id="KW-1185">Reference proteome</keyword>
<organism evidence="2 3">
    <name type="scientific">Dunaliella salina</name>
    <name type="common">Green alga</name>
    <name type="synonym">Protococcus salinus</name>
    <dbReference type="NCBI Taxonomy" id="3046"/>
    <lineage>
        <taxon>Eukaryota</taxon>
        <taxon>Viridiplantae</taxon>
        <taxon>Chlorophyta</taxon>
        <taxon>core chlorophytes</taxon>
        <taxon>Chlorophyceae</taxon>
        <taxon>CS clade</taxon>
        <taxon>Chlamydomonadales</taxon>
        <taxon>Dunaliellaceae</taxon>
        <taxon>Dunaliella</taxon>
    </lineage>
</organism>
<accession>A0ABQ7FRA9</accession>
<feature type="compositionally biased region" description="Low complexity" evidence="1">
    <location>
        <begin position="119"/>
        <end position="128"/>
    </location>
</feature>
<evidence type="ECO:0000256" key="1">
    <source>
        <dbReference type="SAM" id="MobiDB-lite"/>
    </source>
</evidence>
<feature type="region of interest" description="Disordered" evidence="1">
    <location>
        <begin position="41"/>
        <end position="141"/>
    </location>
</feature>
<feature type="non-terminal residue" evidence="2">
    <location>
        <position position="1"/>
    </location>
</feature>
<gene>
    <name evidence="2" type="ORF">DUNSADRAFT_12933</name>
</gene>
<evidence type="ECO:0000313" key="3">
    <source>
        <dbReference type="Proteomes" id="UP000815325"/>
    </source>
</evidence>
<sequence>RKRIEAREALRKAEEAYMEQRRQELLSDKDGYWHQRMRMEEQAAAQSSTINEAVDDAALGFESTAPSAATHHHHASNRSQLHPDVKGGGRKGSQQHSEDANGGGHGGEGRRGRGREGRGNAAAEANGGPPSGSRFHRECSL</sequence>